<protein>
    <recommendedName>
        <fullName evidence="1">Lcl C-terminal domain-containing protein</fullName>
    </recommendedName>
</protein>
<dbReference type="Pfam" id="PF07603">
    <property type="entry name" value="Lcl_C"/>
    <property type="match status" value="1"/>
</dbReference>
<name>X0X744_9ZZZZ</name>
<dbReference type="EMBL" id="BARS01046742">
    <property type="protein sequence ID" value="GAG32453.1"/>
    <property type="molecule type" value="Genomic_DNA"/>
</dbReference>
<dbReference type="InterPro" id="IPR011460">
    <property type="entry name" value="Lcl_C"/>
</dbReference>
<dbReference type="AlphaFoldDB" id="X0X744"/>
<sequence>SMAVFYDSALAEQRFIDHGNGTVTDRKLGLMWAKTDNQADIFWNEVQSWLENEFPDTLPQIYNNWRLPTVSELQSLYVEDPKYEGYEVACGHPVKIVPQIRLSCILIWTSDTALALPLAFNFNIGSAFTIDLHDNKGCRVLPVRFLQ</sequence>
<feature type="domain" description="Lcl C-terminal" evidence="1">
    <location>
        <begin position="21"/>
        <end position="144"/>
    </location>
</feature>
<reference evidence="2" key="1">
    <citation type="journal article" date="2014" name="Front. Microbiol.">
        <title>High frequency of phylogenetically diverse reductive dehalogenase-homologous genes in deep subseafloor sedimentary metagenomes.</title>
        <authorList>
            <person name="Kawai M."/>
            <person name="Futagami T."/>
            <person name="Toyoda A."/>
            <person name="Takaki Y."/>
            <person name="Nishi S."/>
            <person name="Hori S."/>
            <person name="Arai W."/>
            <person name="Tsubouchi T."/>
            <person name="Morono Y."/>
            <person name="Uchiyama I."/>
            <person name="Ito T."/>
            <person name="Fujiyama A."/>
            <person name="Inagaki F."/>
            <person name="Takami H."/>
        </authorList>
    </citation>
    <scope>NUCLEOTIDE SEQUENCE</scope>
    <source>
        <strain evidence="2">Expedition CK06-06</strain>
    </source>
</reference>
<evidence type="ECO:0000259" key="1">
    <source>
        <dbReference type="Pfam" id="PF07603"/>
    </source>
</evidence>
<accession>X0X744</accession>
<feature type="non-terminal residue" evidence="2">
    <location>
        <position position="1"/>
    </location>
</feature>
<evidence type="ECO:0000313" key="2">
    <source>
        <dbReference type="EMBL" id="GAG32453.1"/>
    </source>
</evidence>
<organism evidence="2">
    <name type="scientific">marine sediment metagenome</name>
    <dbReference type="NCBI Taxonomy" id="412755"/>
    <lineage>
        <taxon>unclassified sequences</taxon>
        <taxon>metagenomes</taxon>
        <taxon>ecological metagenomes</taxon>
    </lineage>
</organism>
<proteinExistence type="predicted"/>
<comment type="caution">
    <text evidence="2">The sequence shown here is derived from an EMBL/GenBank/DDBJ whole genome shotgun (WGS) entry which is preliminary data.</text>
</comment>
<gene>
    <name evidence="2" type="ORF">S01H1_70305</name>
</gene>